<gene>
    <name evidence="1" type="ORF">AOC03_12425</name>
</gene>
<dbReference type="SUPFAM" id="SSF51905">
    <property type="entry name" value="FAD/NAD(P)-binding domain"/>
    <property type="match status" value="1"/>
</dbReference>
<organism evidence="1 2">
    <name type="scientific">Psychrobacter urativorans</name>
    <dbReference type="NCBI Taxonomy" id="45610"/>
    <lineage>
        <taxon>Bacteria</taxon>
        <taxon>Pseudomonadati</taxon>
        <taxon>Pseudomonadota</taxon>
        <taxon>Gammaproteobacteria</taxon>
        <taxon>Moraxellales</taxon>
        <taxon>Moraxellaceae</taxon>
        <taxon>Psychrobacter</taxon>
    </lineage>
</organism>
<name>A0A0M4T0B0_9GAMM</name>
<dbReference type="Proteomes" id="UP000059847">
    <property type="component" value="Plasmid 5"/>
</dbReference>
<sequence>MVFPISLEGYHLEEVVIIGGGVAGLACLNALLDQGIAALLIEGSTIGTPKMCGEFLAPIAAQQLQLWDIDPFIPIPHATFYAGSKQLDIHFTKPSAGISRSDVELKLAVRARRLGGRIRENTYLEYTTPATERTPFYFKLSTGEIIEAKSAFFAIGKLGNNTDNKKITLPYFGFKLHFSHTENDHSLKMFSLDKAYLGIVPISETVSNCSCLAKREVVDAATSPNEYFQHLTQSHPVLKKLFTPLDLSAIDIMSGRAPAFTQKNPPNWPNSYWIGDAIASLYPAIGSGFAHSVDSAIQAVQFYLKQQPELYRINYSKSIKTKVLLGNVLNAALLQPKVGQSALPLLKRSPKLVNFVLKKLDYV</sequence>
<dbReference type="KEGG" id="pur:AOC03_12425"/>
<geneLocation type="plasmid" evidence="1 2">
    <name>5</name>
</geneLocation>
<dbReference type="EMBL" id="CP012711">
    <property type="protein sequence ID" value="ALF60972.1"/>
    <property type="molecule type" value="Genomic_DNA"/>
</dbReference>
<accession>A0A0M4T0B0</accession>
<dbReference type="OrthoDB" id="1142316at2"/>
<keyword evidence="1" id="KW-0614">Plasmid</keyword>
<evidence type="ECO:0000313" key="2">
    <source>
        <dbReference type="Proteomes" id="UP000059847"/>
    </source>
</evidence>
<protein>
    <submittedName>
        <fullName evidence="1">FAD-dependent oxidoreductase</fullName>
    </submittedName>
</protein>
<dbReference type="AlphaFoldDB" id="A0A0M4T0B0"/>
<evidence type="ECO:0000313" key="1">
    <source>
        <dbReference type="EMBL" id="ALF60972.1"/>
    </source>
</evidence>
<keyword evidence="2" id="KW-1185">Reference proteome</keyword>
<proteinExistence type="predicted"/>
<dbReference type="Gene3D" id="3.50.50.60">
    <property type="entry name" value="FAD/NAD(P)-binding domain"/>
    <property type="match status" value="1"/>
</dbReference>
<dbReference type="InterPro" id="IPR036188">
    <property type="entry name" value="FAD/NAD-bd_sf"/>
</dbReference>
<reference evidence="1 2" key="1">
    <citation type="submission" date="2015-09" db="EMBL/GenBank/DDBJ databases">
        <title>Complete genome of Psychrobacter urativorans R10.10B.</title>
        <authorList>
            <person name="See-Too W.S."/>
            <person name="Chan K.G."/>
        </authorList>
    </citation>
    <scope>NUCLEOTIDE SEQUENCE [LARGE SCALE GENOMIC DNA]</scope>
    <source>
        <strain evidence="1 2">R10.10B</strain>
        <plasmid evidence="1 2">5</plasmid>
    </source>
</reference>